<name>A0A3N1HCJ0_9PSEU</name>
<organism evidence="1 2">
    <name type="scientific">Saccharothrix texasensis</name>
    <dbReference type="NCBI Taxonomy" id="103734"/>
    <lineage>
        <taxon>Bacteria</taxon>
        <taxon>Bacillati</taxon>
        <taxon>Actinomycetota</taxon>
        <taxon>Actinomycetes</taxon>
        <taxon>Pseudonocardiales</taxon>
        <taxon>Pseudonocardiaceae</taxon>
        <taxon>Saccharothrix</taxon>
    </lineage>
</organism>
<protein>
    <submittedName>
        <fullName evidence="1">Uncharacterized protein</fullName>
    </submittedName>
</protein>
<dbReference type="Proteomes" id="UP000268727">
    <property type="component" value="Unassembled WGS sequence"/>
</dbReference>
<sequence length="85" mass="9669">MATAKRAEERYGNLVNSIDFVTDQFGPLQKLIAKMRENPAPPGSWRVTPPDQLTKMLAKSLSHLTALKDAAIRYETQLKTREWKV</sequence>
<accession>A0A3N1HCJ0</accession>
<evidence type="ECO:0000313" key="2">
    <source>
        <dbReference type="Proteomes" id="UP000268727"/>
    </source>
</evidence>
<dbReference type="EMBL" id="RJKM01000001">
    <property type="protein sequence ID" value="ROP40224.1"/>
    <property type="molecule type" value="Genomic_DNA"/>
</dbReference>
<dbReference type="OrthoDB" id="3696695at2"/>
<reference evidence="1 2" key="1">
    <citation type="submission" date="2018-11" db="EMBL/GenBank/DDBJ databases">
        <title>Sequencing the genomes of 1000 actinobacteria strains.</title>
        <authorList>
            <person name="Klenk H.-P."/>
        </authorList>
    </citation>
    <scope>NUCLEOTIDE SEQUENCE [LARGE SCALE GENOMIC DNA]</scope>
    <source>
        <strain evidence="1 2">DSM 44231</strain>
    </source>
</reference>
<gene>
    <name evidence="1" type="ORF">EDD40_5630</name>
</gene>
<evidence type="ECO:0000313" key="1">
    <source>
        <dbReference type="EMBL" id="ROP40224.1"/>
    </source>
</evidence>
<dbReference type="AlphaFoldDB" id="A0A3N1HCJ0"/>
<proteinExistence type="predicted"/>
<comment type="caution">
    <text evidence="1">The sequence shown here is derived from an EMBL/GenBank/DDBJ whole genome shotgun (WGS) entry which is preliminary data.</text>
</comment>
<keyword evidence="2" id="KW-1185">Reference proteome</keyword>
<dbReference type="RefSeq" id="WP_123745553.1">
    <property type="nucleotide sequence ID" value="NZ_RJKM01000001.1"/>
</dbReference>